<protein>
    <submittedName>
        <fullName evidence="2">Selenium metabolism protein YedF</fullName>
    </submittedName>
</protein>
<dbReference type="Gene3D" id="3.30.110.40">
    <property type="entry name" value="TusA-like domain"/>
    <property type="match status" value="1"/>
</dbReference>
<dbReference type="InterPro" id="IPR036868">
    <property type="entry name" value="TusA-like_sf"/>
</dbReference>
<dbReference type="Gene3D" id="3.40.1260.10">
    <property type="entry name" value="DsrEFH-like"/>
    <property type="match status" value="1"/>
</dbReference>
<dbReference type="Pfam" id="PF02635">
    <property type="entry name" value="DsrE"/>
    <property type="match status" value="1"/>
</dbReference>
<proteinExistence type="predicted"/>
<sequence>MKELDCRKQACPAPVLMTRQVIAAEAPDTLTVHVDNEAACQNVSRFFASKAYEATVENTEDGFRVTGTRSGQDAQASAEVTDLPGPAQEAGQKPEKKIMVMITTDRMGYGDDVLGKKLMTNFVNTLDEMGPELWRLVLVNNGVRLAVTGSEVLSALQQLEKDGLAVLVCGTCLDHYGLLEHKQAGQTTNMLDIVTAMQLADQVINI</sequence>
<dbReference type="InterPro" id="IPR001455">
    <property type="entry name" value="TusA-like"/>
</dbReference>
<evidence type="ECO:0000313" key="2">
    <source>
        <dbReference type="EMBL" id="MBA2882430.1"/>
    </source>
</evidence>
<dbReference type="SUPFAM" id="SSF75169">
    <property type="entry name" value="DsrEFH-like"/>
    <property type="match status" value="1"/>
</dbReference>
<dbReference type="RefSeq" id="WP_181552064.1">
    <property type="nucleotide sequence ID" value="NZ_JACDUS010000009.1"/>
</dbReference>
<dbReference type="CDD" id="cd03421">
    <property type="entry name" value="SirA_like_N"/>
    <property type="match status" value="1"/>
</dbReference>
<comment type="caution">
    <text evidence="2">The sequence shown here is derived from an EMBL/GenBank/DDBJ whole genome shotgun (WGS) entry which is preliminary data.</text>
</comment>
<keyword evidence="3" id="KW-1185">Reference proteome</keyword>
<gene>
    <name evidence="2" type="ORF">HNR65_002777</name>
</gene>
<evidence type="ECO:0000313" key="3">
    <source>
        <dbReference type="Proteomes" id="UP000525298"/>
    </source>
</evidence>
<accession>A0A7W0CB27</accession>
<name>A0A7W0CB27_9BACT</name>
<dbReference type="AlphaFoldDB" id="A0A7W0CB27"/>
<dbReference type="SUPFAM" id="SSF64307">
    <property type="entry name" value="SirA-like"/>
    <property type="match status" value="1"/>
</dbReference>
<evidence type="ECO:0000259" key="1">
    <source>
        <dbReference type="Pfam" id="PF01206"/>
    </source>
</evidence>
<dbReference type="NCBIfam" id="TIGR03527">
    <property type="entry name" value="selenium_YedF"/>
    <property type="match status" value="1"/>
</dbReference>
<dbReference type="EMBL" id="JACDUS010000009">
    <property type="protein sequence ID" value="MBA2882430.1"/>
    <property type="molecule type" value="Genomic_DNA"/>
</dbReference>
<feature type="domain" description="UPF0033" evidence="1">
    <location>
        <begin position="2"/>
        <end position="66"/>
    </location>
</feature>
<dbReference type="Pfam" id="PF01206">
    <property type="entry name" value="TusA"/>
    <property type="match status" value="1"/>
</dbReference>
<dbReference type="InterPro" id="IPR027396">
    <property type="entry name" value="DsrEFH-like"/>
</dbReference>
<dbReference type="InterPro" id="IPR003787">
    <property type="entry name" value="Sulphur_relay_DsrE/F-like"/>
</dbReference>
<reference evidence="2 3" key="1">
    <citation type="submission" date="2020-07" db="EMBL/GenBank/DDBJ databases">
        <title>Genomic Encyclopedia of Type Strains, Phase IV (KMG-IV): sequencing the most valuable type-strain genomes for metagenomic binning, comparative biology and taxonomic classification.</title>
        <authorList>
            <person name="Goeker M."/>
        </authorList>
    </citation>
    <scope>NUCLEOTIDE SEQUENCE [LARGE SCALE GENOMIC DNA]</scope>
    <source>
        <strain evidence="2 3">DSM 17721</strain>
    </source>
</reference>
<dbReference type="InterPro" id="IPR019870">
    <property type="entry name" value="Se_metab_YedF"/>
</dbReference>
<dbReference type="Proteomes" id="UP000525298">
    <property type="component" value="Unassembled WGS sequence"/>
</dbReference>
<organism evidence="2 3">
    <name type="scientific">Desulfosalsimonas propionicica</name>
    <dbReference type="NCBI Taxonomy" id="332175"/>
    <lineage>
        <taxon>Bacteria</taxon>
        <taxon>Pseudomonadati</taxon>
        <taxon>Thermodesulfobacteriota</taxon>
        <taxon>Desulfobacteria</taxon>
        <taxon>Desulfobacterales</taxon>
        <taxon>Desulfosalsimonadaceae</taxon>
        <taxon>Desulfosalsimonas</taxon>
    </lineage>
</organism>